<dbReference type="OrthoDB" id="8300196at2759"/>
<dbReference type="Proteomes" id="UP001152799">
    <property type="component" value="Chromosome 5"/>
</dbReference>
<reference evidence="1" key="1">
    <citation type="submission" date="2022-01" db="EMBL/GenBank/DDBJ databases">
        <authorList>
            <person name="King R."/>
        </authorList>
    </citation>
    <scope>NUCLEOTIDE SEQUENCE</scope>
</reference>
<accession>A0A9N9QQA3</accession>
<dbReference type="PANTHER" id="PTHR46704:SF9">
    <property type="entry name" value="BHLH DOMAIN-CONTAINING PROTEIN"/>
    <property type="match status" value="1"/>
</dbReference>
<dbReference type="EMBL" id="OU892281">
    <property type="protein sequence ID" value="CAG9769579.1"/>
    <property type="molecule type" value="Genomic_DNA"/>
</dbReference>
<proteinExistence type="predicted"/>
<protein>
    <submittedName>
        <fullName evidence="1">Uncharacterized protein</fullName>
    </submittedName>
</protein>
<name>A0A9N9QQA3_9CUCU</name>
<organism evidence="1 2">
    <name type="scientific">Ceutorhynchus assimilis</name>
    <name type="common">cabbage seed weevil</name>
    <dbReference type="NCBI Taxonomy" id="467358"/>
    <lineage>
        <taxon>Eukaryota</taxon>
        <taxon>Metazoa</taxon>
        <taxon>Ecdysozoa</taxon>
        <taxon>Arthropoda</taxon>
        <taxon>Hexapoda</taxon>
        <taxon>Insecta</taxon>
        <taxon>Pterygota</taxon>
        <taxon>Neoptera</taxon>
        <taxon>Endopterygota</taxon>
        <taxon>Coleoptera</taxon>
        <taxon>Polyphaga</taxon>
        <taxon>Cucujiformia</taxon>
        <taxon>Curculionidae</taxon>
        <taxon>Ceutorhynchinae</taxon>
        <taxon>Ceutorhynchus</taxon>
    </lineage>
</organism>
<gene>
    <name evidence="1" type="ORF">CEUTPL_LOCUS10085</name>
</gene>
<evidence type="ECO:0000313" key="2">
    <source>
        <dbReference type="Proteomes" id="UP001152799"/>
    </source>
</evidence>
<dbReference type="AlphaFoldDB" id="A0A9N9QQA3"/>
<sequence length="284" mass="32531">MCLVPAEAEASSAKSSEIAETTLEEQEFQKYASMEQAAFGELTKYMEELLDNPQVLKFTEVTSRYVQSIKNNGISDVKSHTKKKKLKMQTSLTSRLVVFSIPTANITEDLLEPHTIREQAYFEFKSKRLFIKDDVSQFHSVMQRQNLKTFTDLRKQKRIKVNEKELILKADRGLFAQMAIVAERREFDMITVLSHPLGSLPWALAATDGTIRKTNKSKLFELLNRNFPTAEVLPDNAAYVIDGMALVQQLVKVPNTFVFLADKLFSKKLIHESILFLIRTEVYQ</sequence>
<evidence type="ECO:0000313" key="1">
    <source>
        <dbReference type="EMBL" id="CAG9769579.1"/>
    </source>
</evidence>
<dbReference type="PANTHER" id="PTHR46704">
    <property type="entry name" value="CXC DOMAIN-CONTAINING PROTEIN-RELATED"/>
    <property type="match status" value="1"/>
</dbReference>
<keyword evidence="2" id="KW-1185">Reference proteome</keyword>